<dbReference type="RefSeq" id="WP_107748626.1">
    <property type="nucleotide sequence ID" value="NZ_CP015453.1"/>
</dbReference>
<dbReference type="GO" id="GO:0050660">
    <property type="term" value="F:flavin adenine dinucleotide binding"/>
    <property type="evidence" value="ECO:0007669"/>
    <property type="project" value="InterPro"/>
</dbReference>
<dbReference type="InterPro" id="IPR009100">
    <property type="entry name" value="AcylCoA_DH/oxidase_NM_dom_sf"/>
</dbReference>
<dbReference type="InterPro" id="IPR037069">
    <property type="entry name" value="AcylCoA_DH/ox_N_sf"/>
</dbReference>
<sequence>MLLTSENQTLDSYAPGLRERLYDHGLLANEGAGSTAVADWSATGGTSLIVPTSLGGAGASAVDAVRFQTAIGAVAPSLAAATTMHHLSCATLFEAAEDASQDERDLIRALVEGGTVMASGFSEGSPGGSVFRPTMTARRDGDDYLLSGRKAPCSLSRSMSLLVASALVDGSERAVVLVFDGAEGLSREEFWKSPVLAAAESDALVLDDVRVGADMVFLTSENDPDDVHEMTGYLWFGLLISACYLGVATRMVERLTERDRLDPKLFASALAEVETMRTALHAVAREFDEGARGGDVSARLALVRWSMRDALVRVQSMVREAVGGFAYMQDPELAYAFEAVQVFGYHPPSRRDTADRLVRWARGEDFRYV</sequence>
<protein>
    <recommendedName>
        <fullName evidence="6">Alkylation response protein AidB-like acyl-CoA dehydrogenase</fullName>
    </recommendedName>
</protein>
<dbReference type="SUPFAM" id="SSF47203">
    <property type="entry name" value="Acyl-CoA dehydrogenase C-terminal domain-like"/>
    <property type="match status" value="1"/>
</dbReference>
<evidence type="ECO:0000313" key="4">
    <source>
        <dbReference type="EMBL" id="AWH94841.1"/>
    </source>
</evidence>
<evidence type="ECO:0008006" key="6">
    <source>
        <dbReference type="Google" id="ProtNLM"/>
    </source>
</evidence>
<dbReference type="PANTHER" id="PTHR43884">
    <property type="entry name" value="ACYL-COA DEHYDROGENASE"/>
    <property type="match status" value="1"/>
</dbReference>
<reference evidence="4 5" key="1">
    <citation type="submission" date="2016-04" db="EMBL/GenBank/DDBJ databases">
        <title>Complete genome sequence of the haloalkaliphilic hydrocarbon-degrading bacterium Dietzia psychralcaliphila ILA-1T, isolated from a drain of a fish product-processing plant.</title>
        <authorList>
            <person name="Zhao J."/>
            <person name="Hu B."/>
            <person name="Geng S."/>
            <person name="Nie Y."/>
            <person name="Tang Y."/>
        </authorList>
    </citation>
    <scope>NUCLEOTIDE SEQUENCE [LARGE SCALE GENOMIC DNA]</scope>
    <source>
        <strain evidence="4 5">ILA-1</strain>
    </source>
</reference>
<dbReference type="Gene3D" id="1.20.140.10">
    <property type="entry name" value="Butyryl-CoA Dehydrogenase, subunit A, domain 3"/>
    <property type="match status" value="1"/>
</dbReference>
<dbReference type="InterPro" id="IPR036250">
    <property type="entry name" value="AcylCo_DH-like_C"/>
</dbReference>
<name>A0AAD0NMV7_9ACTN</name>
<evidence type="ECO:0000256" key="2">
    <source>
        <dbReference type="ARBA" id="ARBA00022827"/>
    </source>
</evidence>
<proteinExistence type="predicted"/>
<dbReference type="PANTHER" id="PTHR43884:SF20">
    <property type="entry name" value="ACYL-COA DEHYDROGENASE FADE28"/>
    <property type="match status" value="1"/>
</dbReference>
<keyword evidence="5" id="KW-1185">Reference proteome</keyword>
<accession>A0AAD0NMV7</accession>
<dbReference type="KEGG" id="dpc:A6048_04285"/>
<dbReference type="GO" id="GO:0003995">
    <property type="term" value="F:acyl-CoA dehydrogenase activity"/>
    <property type="evidence" value="ECO:0007669"/>
    <property type="project" value="TreeGrafter"/>
</dbReference>
<gene>
    <name evidence="4" type="ORF">A6048_04285</name>
</gene>
<dbReference type="EMBL" id="CP015453">
    <property type="protein sequence ID" value="AWH94841.1"/>
    <property type="molecule type" value="Genomic_DNA"/>
</dbReference>
<evidence type="ECO:0000313" key="5">
    <source>
        <dbReference type="Proteomes" id="UP000244903"/>
    </source>
</evidence>
<dbReference type="Gene3D" id="2.40.110.10">
    <property type="entry name" value="Butyryl-CoA Dehydrogenase, subunit A, domain 2"/>
    <property type="match status" value="1"/>
</dbReference>
<dbReference type="InterPro" id="IPR046373">
    <property type="entry name" value="Acyl-CoA_Oxase/DH_mid-dom_sf"/>
</dbReference>
<dbReference type="AlphaFoldDB" id="A0AAD0NMV7"/>
<keyword evidence="3" id="KW-0560">Oxidoreductase</keyword>
<dbReference type="Gene3D" id="1.10.540.10">
    <property type="entry name" value="Acyl-CoA dehydrogenase/oxidase, N-terminal domain"/>
    <property type="match status" value="1"/>
</dbReference>
<organism evidence="4 5">
    <name type="scientific">Dietzia psychralcaliphila</name>
    <dbReference type="NCBI Taxonomy" id="139021"/>
    <lineage>
        <taxon>Bacteria</taxon>
        <taxon>Bacillati</taxon>
        <taxon>Actinomycetota</taxon>
        <taxon>Actinomycetes</taxon>
        <taxon>Mycobacteriales</taxon>
        <taxon>Dietziaceae</taxon>
        <taxon>Dietzia</taxon>
    </lineage>
</organism>
<evidence type="ECO:0000256" key="3">
    <source>
        <dbReference type="ARBA" id="ARBA00023002"/>
    </source>
</evidence>
<dbReference type="SUPFAM" id="SSF56645">
    <property type="entry name" value="Acyl-CoA dehydrogenase NM domain-like"/>
    <property type="match status" value="1"/>
</dbReference>
<evidence type="ECO:0000256" key="1">
    <source>
        <dbReference type="ARBA" id="ARBA00022630"/>
    </source>
</evidence>
<keyword evidence="2" id="KW-0274">FAD</keyword>
<dbReference type="Proteomes" id="UP000244903">
    <property type="component" value="Chromosome"/>
</dbReference>
<keyword evidence="1" id="KW-0285">Flavoprotein</keyword>